<feature type="transmembrane region" description="Helical" evidence="1">
    <location>
        <begin position="65"/>
        <end position="81"/>
    </location>
</feature>
<sequence length="292" mass="33729">MFIQDTITRYPYCAVNLSASLLLGVTHFLRRDYNLVLLTAWNLLIVLYTPIQILNLNNSLVCDSQIALTFLTSIVISYSILKEENRKSLFSRYTYVLSFIIILIFVVVIIPDRMMLNSISTIYDRIKFDHIYIVLTLIYVVDAITKFAFTSDFTSILIQGIWTYNSIVIIISMWFIIYSKDTLFSILKIIEQDDSQNTSFVTSFIISSISQLEEDYQLCSQGKTALEMCLKERNTDNLQSYFIILKTMVTNCWSILNLVSFVLIPTLISCIYNRKQLLSNIKQFEAKADSVV</sequence>
<reference evidence="3 4" key="2">
    <citation type="journal article" date="2007" name="Genome Biol.">
        <title>Assembly of the Candida albicans genome into sixteen supercontigs aligned on the eight chromosomes.</title>
        <authorList>
            <person name="van het Hoog M."/>
            <person name="Rast T.J."/>
            <person name="Martchenko M."/>
            <person name="Grindle S."/>
            <person name="Dignard D."/>
            <person name="Hogues H."/>
            <person name="Cuomo C."/>
            <person name="Berriman M."/>
            <person name="Scherer S."/>
            <person name="Magee B.B."/>
            <person name="Whiteway M."/>
            <person name="Chibana H."/>
            <person name="Nantel A."/>
            <person name="Magee P.T."/>
        </authorList>
    </citation>
    <scope>GENOME REANNOTATION</scope>
    <source>
        <strain evidence="4">SC5314 / ATCC MYA-2876</strain>
    </source>
</reference>
<dbReference type="KEGG" id="cal:CAALFM_C203110WA"/>
<evidence type="ECO:0000313" key="3">
    <source>
        <dbReference type="EMBL" id="AOW27348.1"/>
    </source>
</evidence>
<dbReference type="EMBL" id="CP017624">
    <property type="protein sequence ID" value="AOW27348.1"/>
    <property type="molecule type" value="Genomic_DNA"/>
</dbReference>
<reference evidence="3 4" key="3">
    <citation type="journal article" date="2013" name="Genome Biol.">
        <title>Assembly of a phased diploid Candida albicans genome facilitates allele-specific measurements and provides a simple model for repeat and indel structure.</title>
        <authorList>
            <person name="Muzzey D."/>
            <person name="Schwartz K."/>
            <person name="Weissman J.S."/>
            <person name="Sherlock G."/>
        </authorList>
    </citation>
    <scope>NUCLEOTIDE SEQUENCE [LARGE SCALE GENOMIC DNA]</scope>
    <source>
        <strain evidence="4">SC5314 / ATCC MYA-2876</strain>
    </source>
</reference>
<dbReference type="CGD" id="CAL0000186885">
    <property type="gene designation" value="orf19.13207"/>
</dbReference>
<keyword evidence="1" id="KW-1133">Transmembrane helix</keyword>
<keyword evidence="1" id="KW-0472">Membrane</keyword>
<name>A0A1D8PGS4_CANAL</name>
<dbReference type="eggNOG" id="ENOG502RMSE">
    <property type="taxonomic scope" value="Eukaryota"/>
</dbReference>
<reference evidence="3 4" key="1">
    <citation type="journal article" date="2004" name="Proc. Natl. Acad. Sci. U.S.A.">
        <title>The diploid genome sequence of Candida albicans.</title>
        <authorList>
            <person name="Jones T."/>
            <person name="Federspiel N.A."/>
            <person name="Chibana H."/>
            <person name="Dungan J."/>
            <person name="Kalman S."/>
            <person name="Magee B.B."/>
            <person name="Newport G."/>
            <person name="Thorstenson Y.R."/>
            <person name="Agabian N."/>
            <person name="Magee P.T."/>
            <person name="Davis R.W."/>
            <person name="Scherer S."/>
        </authorList>
    </citation>
    <scope>NUCLEOTIDE SEQUENCE [LARGE SCALE GENOMIC DNA]</scope>
    <source>
        <strain evidence="4">SC5314 / ATCC MYA-2876</strain>
    </source>
</reference>
<organism evidence="3 4">
    <name type="scientific">Candida albicans (strain SC5314 / ATCC MYA-2876)</name>
    <name type="common">Yeast</name>
    <dbReference type="NCBI Taxonomy" id="237561"/>
    <lineage>
        <taxon>Eukaryota</taxon>
        <taxon>Fungi</taxon>
        <taxon>Dikarya</taxon>
        <taxon>Ascomycota</taxon>
        <taxon>Saccharomycotina</taxon>
        <taxon>Pichiomycetes</taxon>
        <taxon>Debaryomycetaceae</taxon>
        <taxon>Candida/Lodderomyces clade</taxon>
        <taxon>Candida</taxon>
    </lineage>
</organism>
<feature type="transmembrane region" description="Helical" evidence="1">
    <location>
        <begin position="93"/>
        <end position="110"/>
    </location>
</feature>
<dbReference type="OrthoDB" id="4013630at2759"/>
<evidence type="ECO:0000313" key="4">
    <source>
        <dbReference type="Proteomes" id="UP000000559"/>
    </source>
</evidence>
<keyword evidence="1" id="KW-0812">Transmembrane</keyword>
<dbReference type="VEuPathDB" id="FungiDB:C2_03110W_A"/>
<feature type="transmembrane region" description="Helical" evidence="1">
    <location>
        <begin position="130"/>
        <end position="149"/>
    </location>
</feature>
<feature type="transmembrane region" description="Helical" evidence="1">
    <location>
        <begin position="35"/>
        <end position="53"/>
    </location>
</feature>
<keyword evidence="4" id="KW-1185">Reference proteome</keyword>
<protein>
    <submittedName>
        <fullName evidence="3">Uncharacterized protein</fullName>
    </submittedName>
</protein>
<feature type="transmembrane region" description="Helical" evidence="1">
    <location>
        <begin position="161"/>
        <end position="178"/>
    </location>
</feature>
<gene>
    <name evidence="3" type="ordered locus">CAALFM_C203110WA</name>
    <name evidence="2" type="ordered locus">orf19.13207</name>
</gene>
<dbReference type="AlphaFoldDB" id="A0A1D8PGS4"/>
<proteinExistence type="predicted"/>
<evidence type="ECO:0000256" key="1">
    <source>
        <dbReference type="SAM" id="Phobius"/>
    </source>
</evidence>
<feature type="transmembrane region" description="Helical" evidence="1">
    <location>
        <begin position="253"/>
        <end position="272"/>
    </location>
</feature>
<dbReference type="Proteomes" id="UP000000559">
    <property type="component" value="Chromosome 2"/>
</dbReference>
<evidence type="ECO:0000313" key="2">
    <source>
        <dbReference type="CGD" id="CAL0000186885"/>
    </source>
</evidence>
<dbReference type="RefSeq" id="XP_715326.2">
    <property type="nucleotide sequence ID" value="XM_710233.2"/>
</dbReference>
<dbReference type="GeneID" id="3642995"/>
<accession>A0A1D8PGS4</accession>
<dbReference type="InParanoid" id="A0A1D8PGS4"/>
<dbReference type="SMR" id="A0A1D8PGS4"/>